<dbReference type="PANTHER" id="PTHR10434:SF9">
    <property type="entry name" value="PHOSPHOLIPID_GLYCEROL ACYLTRANSFERASE DOMAIN-CONTAINING PROTEIN"/>
    <property type="match status" value="1"/>
</dbReference>
<gene>
    <name evidence="4" type="ORF">ACIB24_01140</name>
</gene>
<dbReference type="EMBL" id="JBITLV010000001">
    <property type="protein sequence ID" value="MFI7585662.1"/>
    <property type="molecule type" value="Genomic_DNA"/>
</dbReference>
<protein>
    <submittedName>
        <fullName evidence="4">1-acyl-sn-glycerol-3-phosphate acyltransferase</fullName>
    </submittedName>
</protein>
<name>A0ABW8AJ52_9ACTN</name>
<evidence type="ECO:0000256" key="1">
    <source>
        <dbReference type="ARBA" id="ARBA00022679"/>
    </source>
</evidence>
<reference evidence="4 5" key="1">
    <citation type="submission" date="2024-10" db="EMBL/GenBank/DDBJ databases">
        <title>The Natural Products Discovery Center: Release of the First 8490 Sequenced Strains for Exploring Actinobacteria Biosynthetic Diversity.</title>
        <authorList>
            <person name="Kalkreuter E."/>
            <person name="Kautsar S.A."/>
            <person name="Yang D."/>
            <person name="Bader C.D."/>
            <person name="Teijaro C.N."/>
            <person name="Fluegel L."/>
            <person name="Davis C.M."/>
            <person name="Simpson J.R."/>
            <person name="Lauterbach L."/>
            <person name="Steele A.D."/>
            <person name="Gui C."/>
            <person name="Meng S."/>
            <person name="Li G."/>
            <person name="Viehrig K."/>
            <person name="Ye F."/>
            <person name="Su P."/>
            <person name="Kiefer A.F."/>
            <person name="Nichols A."/>
            <person name="Cepeda A.J."/>
            <person name="Yan W."/>
            <person name="Fan B."/>
            <person name="Jiang Y."/>
            <person name="Adhikari A."/>
            <person name="Zheng C.-J."/>
            <person name="Schuster L."/>
            <person name="Cowan T.M."/>
            <person name="Smanski M.J."/>
            <person name="Chevrette M.G."/>
            <person name="De Carvalho L.P.S."/>
            <person name="Shen B."/>
        </authorList>
    </citation>
    <scope>NUCLEOTIDE SEQUENCE [LARGE SCALE GENOMIC DNA]</scope>
    <source>
        <strain evidence="4 5">NPDC049639</strain>
    </source>
</reference>
<dbReference type="SUPFAM" id="SSF69593">
    <property type="entry name" value="Glycerol-3-phosphate (1)-acyltransferase"/>
    <property type="match status" value="1"/>
</dbReference>
<accession>A0ABW8AJ52</accession>
<dbReference type="Pfam" id="PF01553">
    <property type="entry name" value="Acyltransferase"/>
    <property type="match status" value="1"/>
</dbReference>
<evidence type="ECO:0000259" key="3">
    <source>
        <dbReference type="SMART" id="SM00563"/>
    </source>
</evidence>
<feature type="domain" description="Phospholipid/glycerol acyltransferase" evidence="3">
    <location>
        <begin position="6"/>
        <end position="115"/>
    </location>
</feature>
<dbReference type="PANTHER" id="PTHR10434">
    <property type="entry name" value="1-ACYL-SN-GLYCEROL-3-PHOSPHATE ACYLTRANSFERASE"/>
    <property type="match status" value="1"/>
</dbReference>
<organism evidence="4 5">
    <name type="scientific">Spongisporangium articulatum</name>
    <dbReference type="NCBI Taxonomy" id="3362603"/>
    <lineage>
        <taxon>Bacteria</taxon>
        <taxon>Bacillati</taxon>
        <taxon>Actinomycetota</taxon>
        <taxon>Actinomycetes</taxon>
        <taxon>Kineosporiales</taxon>
        <taxon>Kineosporiaceae</taxon>
        <taxon>Spongisporangium</taxon>
    </lineage>
</organism>
<evidence type="ECO:0000313" key="4">
    <source>
        <dbReference type="EMBL" id="MFI7585662.1"/>
    </source>
</evidence>
<proteinExistence type="predicted"/>
<evidence type="ECO:0000313" key="5">
    <source>
        <dbReference type="Proteomes" id="UP001612915"/>
    </source>
</evidence>
<keyword evidence="5" id="KW-1185">Reference proteome</keyword>
<dbReference type="InterPro" id="IPR002123">
    <property type="entry name" value="Plipid/glycerol_acylTrfase"/>
</dbReference>
<keyword evidence="2 4" id="KW-0012">Acyltransferase</keyword>
<dbReference type="GO" id="GO:0016746">
    <property type="term" value="F:acyltransferase activity"/>
    <property type="evidence" value="ECO:0007669"/>
    <property type="project" value="UniProtKB-KW"/>
</dbReference>
<sequence>MPRNGIFIGAPHTSNWDFVLALMLLWHDRVPPHILVKKEFFRWPFGYVMRGLGCVPVDRSHPGGMVGQLAEMAGGREDFTVVVAAEGTRSKGEYWKSGFYRLALETGLPVTLGFVDGPSRTTGTGPSVTMTGDVKADMDVLREFYADKRGLKPRHRTEPRLRDELDG</sequence>
<dbReference type="SMART" id="SM00563">
    <property type="entry name" value="PlsC"/>
    <property type="match status" value="1"/>
</dbReference>
<keyword evidence="1" id="KW-0808">Transferase</keyword>
<dbReference type="Proteomes" id="UP001612915">
    <property type="component" value="Unassembled WGS sequence"/>
</dbReference>
<dbReference type="RefSeq" id="WP_398273932.1">
    <property type="nucleotide sequence ID" value="NZ_JBITLV010000001.1"/>
</dbReference>
<evidence type="ECO:0000256" key="2">
    <source>
        <dbReference type="ARBA" id="ARBA00023315"/>
    </source>
</evidence>
<comment type="caution">
    <text evidence="4">The sequence shown here is derived from an EMBL/GenBank/DDBJ whole genome shotgun (WGS) entry which is preliminary data.</text>
</comment>